<evidence type="ECO:0000313" key="5">
    <source>
        <dbReference type="Proteomes" id="UP000295729"/>
    </source>
</evidence>
<dbReference type="GO" id="GO:0045892">
    <property type="term" value="P:negative regulation of DNA-templated transcription"/>
    <property type="evidence" value="ECO:0007669"/>
    <property type="project" value="InterPro"/>
</dbReference>
<keyword evidence="5" id="KW-1185">Reference proteome</keyword>
<sequence>MSKRQANREEVFSRILEAAEIEFGLKGFGGASLQHIAERAGLPKPNIVYYFHSKANLYKQVLNNIADSWNDLFDKATAMDDPAIVLDRFIRIKLRQSFESGRSSRIFAQEVIQGAHYIGDYLKEDLRPWLRSRVGVIEQWIETGKMRKVDPVALIFMIWSTTQHYADFEAQILALTGKEQLDEADLVRVGDTLSEIILRGCGLTPPVSTHPL</sequence>
<dbReference type="EMBL" id="SNZA01000001">
    <property type="protein sequence ID" value="TDR15772.1"/>
    <property type="molecule type" value="Genomic_DNA"/>
</dbReference>
<dbReference type="InterPro" id="IPR009057">
    <property type="entry name" value="Homeodomain-like_sf"/>
</dbReference>
<dbReference type="Gene3D" id="1.10.10.60">
    <property type="entry name" value="Homeodomain-like"/>
    <property type="match status" value="1"/>
</dbReference>
<dbReference type="OrthoDB" id="6860332at2"/>
<evidence type="ECO:0000313" key="4">
    <source>
        <dbReference type="EMBL" id="TDR15772.1"/>
    </source>
</evidence>
<comment type="caution">
    <text evidence="4">The sequence shown here is derived from an EMBL/GenBank/DDBJ whole genome shotgun (WGS) entry which is preliminary data.</text>
</comment>
<organism evidence="4 5">
    <name type="scientific">Marinomonas communis</name>
    <dbReference type="NCBI Taxonomy" id="28254"/>
    <lineage>
        <taxon>Bacteria</taxon>
        <taxon>Pseudomonadati</taxon>
        <taxon>Pseudomonadota</taxon>
        <taxon>Gammaproteobacteria</taxon>
        <taxon>Oceanospirillales</taxon>
        <taxon>Oceanospirillaceae</taxon>
        <taxon>Marinomonas</taxon>
    </lineage>
</organism>
<dbReference type="PANTHER" id="PTHR30328:SF54">
    <property type="entry name" value="HTH-TYPE TRANSCRIPTIONAL REPRESSOR SCO4008"/>
    <property type="match status" value="1"/>
</dbReference>
<dbReference type="Pfam" id="PF00440">
    <property type="entry name" value="TetR_N"/>
    <property type="match status" value="1"/>
</dbReference>
<feature type="domain" description="HTH tetR-type" evidence="3">
    <location>
        <begin position="9"/>
        <end position="69"/>
    </location>
</feature>
<dbReference type="GO" id="GO:0003677">
    <property type="term" value="F:DNA binding"/>
    <property type="evidence" value="ECO:0007669"/>
    <property type="project" value="UniProtKB-UniRule"/>
</dbReference>
<dbReference type="Proteomes" id="UP000295729">
    <property type="component" value="Unassembled WGS sequence"/>
</dbReference>
<evidence type="ECO:0000256" key="1">
    <source>
        <dbReference type="ARBA" id="ARBA00023125"/>
    </source>
</evidence>
<keyword evidence="1 2" id="KW-0238">DNA-binding</keyword>
<dbReference type="PRINTS" id="PR00455">
    <property type="entry name" value="HTHTETR"/>
</dbReference>
<dbReference type="RefSeq" id="WP_133560452.1">
    <property type="nucleotide sequence ID" value="NZ_SNZA01000001.1"/>
</dbReference>
<gene>
    <name evidence="4" type="ORF">C8D85_1146</name>
</gene>
<dbReference type="InterPro" id="IPR050109">
    <property type="entry name" value="HTH-type_TetR-like_transc_reg"/>
</dbReference>
<dbReference type="InterPro" id="IPR036271">
    <property type="entry name" value="Tet_transcr_reg_TetR-rel_C_sf"/>
</dbReference>
<dbReference type="PANTHER" id="PTHR30328">
    <property type="entry name" value="TRANSCRIPTIONAL REPRESSOR"/>
    <property type="match status" value="1"/>
</dbReference>
<dbReference type="SUPFAM" id="SSF46689">
    <property type="entry name" value="Homeodomain-like"/>
    <property type="match status" value="1"/>
</dbReference>
<evidence type="ECO:0000259" key="3">
    <source>
        <dbReference type="PROSITE" id="PS50977"/>
    </source>
</evidence>
<dbReference type="SUPFAM" id="SSF48498">
    <property type="entry name" value="Tetracyclin repressor-like, C-terminal domain"/>
    <property type="match status" value="1"/>
</dbReference>
<dbReference type="InterPro" id="IPR013573">
    <property type="entry name" value="Tscrpt_reg_YcdC_C"/>
</dbReference>
<dbReference type="AlphaFoldDB" id="A0A4R6X9F1"/>
<dbReference type="Pfam" id="PF08362">
    <property type="entry name" value="TetR_C_3"/>
    <property type="match status" value="1"/>
</dbReference>
<accession>A0A4R6X9F1</accession>
<feature type="DNA-binding region" description="H-T-H motif" evidence="2">
    <location>
        <begin position="32"/>
        <end position="51"/>
    </location>
</feature>
<evidence type="ECO:0000256" key="2">
    <source>
        <dbReference type="PROSITE-ProRule" id="PRU00335"/>
    </source>
</evidence>
<dbReference type="InterPro" id="IPR001647">
    <property type="entry name" value="HTH_TetR"/>
</dbReference>
<dbReference type="Gene3D" id="1.10.357.10">
    <property type="entry name" value="Tetracycline Repressor, domain 2"/>
    <property type="match status" value="1"/>
</dbReference>
<proteinExistence type="predicted"/>
<reference evidence="4 5" key="1">
    <citation type="submission" date="2019-03" db="EMBL/GenBank/DDBJ databases">
        <title>Genomic Encyclopedia of Type Strains, Phase IV (KMG-IV): sequencing the most valuable type-strain genomes for metagenomic binning, comparative biology and taxonomic classification.</title>
        <authorList>
            <person name="Goeker M."/>
        </authorList>
    </citation>
    <scope>NUCLEOTIDE SEQUENCE [LARGE SCALE GENOMIC DNA]</scope>
    <source>
        <strain evidence="4 5">DSM 5604</strain>
    </source>
</reference>
<dbReference type="PROSITE" id="PS50977">
    <property type="entry name" value="HTH_TETR_2"/>
    <property type="match status" value="1"/>
</dbReference>
<protein>
    <submittedName>
        <fullName evidence="4">TetR family transcriptional regulator</fullName>
    </submittedName>
</protein>
<name>A0A4R6X9F1_9GAMM</name>